<evidence type="ECO:0000256" key="4">
    <source>
        <dbReference type="RuleBase" id="RU003968"/>
    </source>
</evidence>
<evidence type="ECO:0000313" key="7">
    <source>
        <dbReference type="EMBL" id="KIJ05046.1"/>
    </source>
</evidence>
<keyword evidence="4" id="KW-0285">Flavoprotein</keyword>
<dbReference type="InterPro" id="IPR036188">
    <property type="entry name" value="FAD/NAD-bd_sf"/>
</dbReference>
<dbReference type="HOGENOM" id="CLU_002865_6_3_1"/>
<comment type="cofactor">
    <cofactor evidence="1 3">
        <name>FAD</name>
        <dbReference type="ChEBI" id="CHEBI:57692"/>
    </cofactor>
</comment>
<dbReference type="OrthoDB" id="269227at2759"/>
<sequence length="643" mass="70842">MMNLPRRYQPSFKGIRTLYTSCRCYEAVVGVLHPIKGRRAPEYEPCQTAIRVLPLSRQTTRGPTYSVAIAPNKNVVNMIPGVIDHHKATQSDNRQPPLDKDKPMDNSFPLLSDFIVVGGGTAGLVLARRLSEAGHSVHVLEAGRKIESLRAEEPAIPFDGSGKLNLKAAVSMPAFATAVLKSGDSDWRDFSAAEYGRNKVFMPVGKVLGGSSTLNLALWTRGNAADYNLIADMNNDPSWTFDSMKKYFKKSETFHPDPSKAFDKENYGDSGPIHVVPVGASNRGYNLTGYARRAYEAADFKYNGYGNDGNSLGFNELGQSTYPTNGGRQSSIKYIERLEANNIHVSELQMVASIVFEDKKAIGVKTVDGVTYNARKEVLLCAGAFRSPAILQHSGIGDASLLKQHGIPIVHHLPGVGQNLWDHPVIFLKWRLEEKHAKGTLEALRDDPKKMVEEFTKYNQNQGGLFGGSAFDFSAWKNYSQACQKAIVLDEKRDDETALSRPVRDYITSDRTPHAQFLLAYAYAFSPDNITGSYISLLTIVSTPTSRGHVKITSNDPSASPECDPKWLSTQVDRTIMKEAMKTANEVVMKMVDEEGSPVVVEEVDLVEDPPVIGFDEASLERKLRMGVSTLYHYASVVSPGLP</sequence>
<dbReference type="SUPFAM" id="SSF54373">
    <property type="entry name" value="FAD-linked reductases, C-terminal domain"/>
    <property type="match status" value="1"/>
</dbReference>
<dbReference type="AlphaFoldDB" id="A0A0C9TCR7"/>
<dbReference type="SUPFAM" id="SSF51905">
    <property type="entry name" value="FAD/NAD(P)-binding domain"/>
    <property type="match status" value="1"/>
</dbReference>
<dbReference type="PANTHER" id="PTHR11552:SF123">
    <property type="entry name" value="GMC OXIDOREDUCTASE (AFU_ORTHOLOGUE AFUA_2G01770)-RELATED"/>
    <property type="match status" value="1"/>
</dbReference>
<feature type="binding site" evidence="3">
    <location>
        <position position="351"/>
    </location>
    <ligand>
        <name>FAD</name>
        <dbReference type="ChEBI" id="CHEBI:57692"/>
    </ligand>
</feature>
<dbReference type="Gene3D" id="3.50.50.60">
    <property type="entry name" value="FAD/NAD(P)-binding domain"/>
    <property type="match status" value="1"/>
</dbReference>
<dbReference type="PIRSF" id="PIRSF000137">
    <property type="entry name" value="Alcohol_oxidase"/>
    <property type="match status" value="1"/>
</dbReference>
<dbReference type="InterPro" id="IPR012132">
    <property type="entry name" value="GMC_OxRdtase"/>
</dbReference>
<name>A0A0C9TCR7_PAXIN</name>
<evidence type="ECO:0000313" key="8">
    <source>
        <dbReference type="Proteomes" id="UP000053647"/>
    </source>
</evidence>
<dbReference type="EMBL" id="KN821296">
    <property type="protein sequence ID" value="KIJ05046.1"/>
    <property type="molecule type" value="Genomic_DNA"/>
</dbReference>
<feature type="binding site" evidence="3">
    <location>
        <position position="207"/>
    </location>
    <ligand>
        <name>FAD</name>
        <dbReference type="ChEBI" id="CHEBI:57692"/>
    </ligand>
</feature>
<dbReference type="Pfam" id="PF00732">
    <property type="entry name" value="GMC_oxred_N"/>
    <property type="match status" value="1"/>
</dbReference>
<evidence type="ECO:0000256" key="3">
    <source>
        <dbReference type="PIRSR" id="PIRSR000137-2"/>
    </source>
</evidence>
<comment type="similarity">
    <text evidence="2 4">Belongs to the GMC oxidoreductase family.</text>
</comment>
<feature type="non-terminal residue" evidence="7">
    <location>
        <position position="1"/>
    </location>
</feature>
<keyword evidence="8" id="KW-1185">Reference proteome</keyword>
<evidence type="ECO:0000259" key="6">
    <source>
        <dbReference type="PROSITE" id="PS00624"/>
    </source>
</evidence>
<evidence type="ECO:0000259" key="5">
    <source>
        <dbReference type="PROSITE" id="PS00623"/>
    </source>
</evidence>
<dbReference type="PROSITE" id="PS00624">
    <property type="entry name" value="GMC_OXRED_2"/>
    <property type="match status" value="1"/>
</dbReference>
<dbReference type="Gene3D" id="3.30.560.10">
    <property type="entry name" value="Glucose Oxidase, domain 3"/>
    <property type="match status" value="1"/>
</dbReference>
<feature type="domain" description="Glucose-methanol-choline oxidoreductase N-terminal" evidence="6">
    <location>
        <begin position="383"/>
        <end position="397"/>
    </location>
</feature>
<dbReference type="GO" id="GO:0050660">
    <property type="term" value="F:flavin adenine dinucleotide binding"/>
    <property type="evidence" value="ECO:0007669"/>
    <property type="project" value="InterPro"/>
</dbReference>
<keyword evidence="3 4" id="KW-0274">FAD</keyword>
<protein>
    <submittedName>
        <fullName evidence="7">GMC oxidoreductase</fullName>
    </submittedName>
</protein>
<dbReference type="InterPro" id="IPR000172">
    <property type="entry name" value="GMC_OxRdtase_N"/>
</dbReference>
<dbReference type="InterPro" id="IPR007867">
    <property type="entry name" value="GMC_OxRtase_C"/>
</dbReference>
<organism evidence="7 8">
    <name type="scientific">Paxillus involutus ATCC 200175</name>
    <dbReference type="NCBI Taxonomy" id="664439"/>
    <lineage>
        <taxon>Eukaryota</taxon>
        <taxon>Fungi</taxon>
        <taxon>Dikarya</taxon>
        <taxon>Basidiomycota</taxon>
        <taxon>Agaricomycotina</taxon>
        <taxon>Agaricomycetes</taxon>
        <taxon>Agaricomycetidae</taxon>
        <taxon>Boletales</taxon>
        <taxon>Paxilineae</taxon>
        <taxon>Paxillaceae</taxon>
        <taxon>Paxillus</taxon>
    </lineage>
</organism>
<feature type="domain" description="Glucose-methanol-choline oxidoreductase N-terminal" evidence="5">
    <location>
        <begin position="205"/>
        <end position="228"/>
    </location>
</feature>
<evidence type="ECO:0000256" key="2">
    <source>
        <dbReference type="ARBA" id="ARBA00010790"/>
    </source>
</evidence>
<dbReference type="Proteomes" id="UP000053647">
    <property type="component" value="Unassembled WGS sequence"/>
</dbReference>
<proteinExistence type="inferred from homology"/>
<dbReference type="Pfam" id="PF05199">
    <property type="entry name" value="GMC_oxred_C"/>
    <property type="match status" value="1"/>
</dbReference>
<dbReference type="PROSITE" id="PS00623">
    <property type="entry name" value="GMC_OXRED_1"/>
    <property type="match status" value="1"/>
</dbReference>
<dbReference type="GO" id="GO:0016614">
    <property type="term" value="F:oxidoreductase activity, acting on CH-OH group of donors"/>
    <property type="evidence" value="ECO:0007669"/>
    <property type="project" value="InterPro"/>
</dbReference>
<dbReference type="PANTHER" id="PTHR11552">
    <property type="entry name" value="GLUCOSE-METHANOL-CHOLINE GMC OXIDOREDUCTASE"/>
    <property type="match status" value="1"/>
</dbReference>
<reference evidence="7 8" key="1">
    <citation type="submission" date="2014-06" db="EMBL/GenBank/DDBJ databases">
        <authorList>
            <consortium name="DOE Joint Genome Institute"/>
            <person name="Kuo A."/>
            <person name="Kohler A."/>
            <person name="Nagy L.G."/>
            <person name="Floudas D."/>
            <person name="Copeland A."/>
            <person name="Barry K.W."/>
            <person name="Cichocki N."/>
            <person name="Veneault-Fourrey C."/>
            <person name="LaButti K."/>
            <person name="Lindquist E.A."/>
            <person name="Lipzen A."/>
            <person name="Lundell T."/>
            <person name="Morin E."/>
            <person name="Murat C."/>
            <person name="Sun H."/>
            <person name="Tunlid A."/>
            <person name="Henrissat B."/>
            <person name="Grigoriev I.V."/>
            <person name="Hibbett D.S."/>
            <person name="Martin F."/>
            <person name="Nordberg H.P."/>
            <person name="Cantor M.N."/>
            <person name="Hua S.X."/>
        </authorList>
    </citation>
    <scope>NUCLEOTIDE SEQUENCE [LARGE SCALE GENOMIC DNA]</scope>
    <source>
        <strain evidence="7 8">ATCC 200175</strain>
    </source>
</reference>
<accession>A0A0C9TCR7</accession>
<gene>
    <name evidence="7" type="ORF">PAXINDRAFT_103930</name>
</gene>
<reference evidence="8" key="2">
    <citation type="submission" date="2015-01" db="EMBL/GenBank/DDBJ databases">
        <title>Evolutionary Origins and Diversification of the Mycorrhizal Mutualists.</title>
        <authorList>
            <consortium name="DOE Joint Genome Institute"/>
            <consortium name="Mycorrhizal Genomics Consortium"/>
            <person name="Kohler A."/>
            <person name="Kuo A."/>
            <person name="Nagy L.G."/>
            <person name="Floudas D."/>
            <person name="Copeland A."/>
            <person name="Barry K.W."/>
            <person name="Cichocki N."/>
            <person name="Veneault-Fourrey C."/>
            <person name="LaButti K."/>
            <person name="Lindquist E.A."/>
            <person name="Lipzen A."/>
            <person name="Lundell T."/>
            <person name="Morin E."/>
            <person name="Murat C."/>
            <person name="Riley R."/>
            <person name="Ohm R."/>
            <person name="Sun H."/>
            <person name="Tunlid A."/>
            <person name="Henrissat B."/>
            <person name="Grigoriev I.V."/>
            <person name="Hibbett D.S."/>
            <person name="Martin F."/>
        </authorList>
    </citation>
    <scope>NUCLEOTIDE SEQUENCE [LARGE SCALE GENOMIC DNA]</scope>
    <source>
        <strain evidence="8">ATCC 200175</strain>
    </source>
</reference>
<evidence type="ECO:0000256" key="1">
    <source>
        <dbReference type="ARBA" id="ARBA00001974"/>
    </source>
</evidence>